<dbReference type="InterPro" id="IPR057271">
    <property type="entry name" value="YagK_YfjJ_C"/>
</dbReference>
<evidence type="ECO:0000313" key="3">
    <source>
        <dbReference type="Proteomes" id="UP000509761"/>
    </source>
</evidence>
<keyword evidence="3" id="KW-1185">Reference proteome</keyword>
<dbReference type="Pfam" id="PF11726">
    <property type="entry name" value="YagK_YfjJ_C"/>
    <property type="match status" value="1"/>
</dbReference>
<organism evidence="2 3">
    <name type="scientific">Vreelandella titanicae</name>
    <dbReference type="NCBI Taxonomy" id="664683"/>
    <lineage>
        <taxon>Bacteria</taxon>
        <taxon>Pseudomonadati</taxon>
        <taxon>Pseudomonadota</taxon>
        <taxon>Gammaproteobacteria</taxon>
        <taxon>Oceanospirillales</taxon>
        <taxon>Halomonadaceae</taxon>
        <taxon>Vreelandella</taxon>
    </lineage>
</organism>
<proteinExistence type="predicted"/>
<gene>
    <name evidence="2" type="ORF">FX987_02534</name>
</gene>
<evidence type="ECO:0000259" key="1">
    <source>
        <dbReference type="Pfam" id="PF11726"/>
    </source>
</evidence>
<dbReference type="AlphaFoldDB" id="A0AAP9NME8"/>
<evidence type="ECO:0000313" key="2">
    <source>
        <dbReference type="EMBL" id="QKS24752.1"/>
    </source>
</evidence>
<dbReference type="RefSeq" id="WP_174788282.1">
    <property type="nucleotide sequence ID" value="NZ_CP054580.1"/>
</dbReference>
<reference evidence="2 3" key="1">
    <citation type="submission" date="2019-12" db="EMBL/GenBank/DDBJ databases">
        <title>Genome sequencing and assembly of endphytes of Porphyra tenera.</title>
        <authorList>
            <person name="Park J.M."/>
            <person name="Shin R."/>
            <person name="Jo S.H."/>
        </authorList>
    </citation>
    <scope>NUCLEOTIDE SEQUENCE [LARGE SCALE GENOMIC DNA]</scope>
    <source>
        <strain evidence="2 3">GPM3</strain>
    </source>
</reference>
<dbReference type="Proteomes" id="UP000509761">
    <property type="component" value="Chromosome"/>
</dbReference>
<dbReference type="EMBL" id="CP054580">
    <property type="protein sequence ID" value="QKS24752.1"/>
    <property type="molecule type" value="Genomic_DNA"/>
</dbReference>
<protein>
    <recommendedName>
        <fullName evidence="1">YagK/YfjJ C-terminal domain-containing protein</fullName>
    </recommendedName>
</protein>
<feature type="domain" description="YagK/YfjJ C-terminal" evidence="1">
    <location>
        <begin position="61"/>
        <end position="229"/>
    </location>
</feature>
<name>A0AAP9NME8_9GAMM</name>
<sequence length="231" mass="27336">MSPYNRFAHQPLRHPDNPHWECHYDKHFAGMRVYHHPKGPLIKQHLKRSLHILNKAMTWQGRTFICRMDLRFPKGYPAANLDANNVLLLDFWRYLKRELEASKKKYHPCLRYLWAREQDSSDAHHYHLMLIINYDAIFKVGDYGPSPEGGYYRKNLTHRVARSWARAMDWPLDKMKGLVHVCEDPITEKPMEYCLRRNDPETLAPVFYAASYLCKAYSKSLYGHGFGSSRL</sequence>
<accession>A0AAP9NME8</accession>